<dbReference type="PANTHER" id="PTHR10039">
    <property type="entry name" value="AMELOGENIN"/>
    <property type="match status" value="1"/>
</dbReference>
<dbReference type="Pfam" id="PF24883">
    <property type="entry name" value="NPHP3_N"/>
    <property type="match status" value="1"/>
</dbReference>
<organism evidence="3 4">
    <name type="scientific">Rhypophila decipiens</name>
    <dbReference type="NCBI Taxonomy" id="261697"/>
    <lineage>
        <taxon>Eukaryota</taxon>
        <taxon>Fungi</taxon>
        <taxon>Dikarya</taxon>
        <taxon>Ascomycota</taxon>
        <taxon>Pezizomycotina</taxon>
        <taxon>Sordariomycetes</taxon>
        <taxon>Sordariomycetidae</taxon>
        <taxon>Sordariales</taxon>
        <taxon>Naviculisporaceae</taxon>
        <taxon>Rhypophila</taxon>
    </lineage>
</organism>
<dbReference type="EMBL" id="MU858198">
    <property type="protein sequence ID" value="KAK4209654.1"/>
    <property type="molecule type" value="Genomic_DNA"/>
</dbReference>
<evidence type="ECO:0000256" key="1">
    <source>
        <dbReference type="ARBA" id="ARBA00022737"/>
    </source>
</evidence>
<gene>
    <name evidence="3" type="ORF">QBC37DRAFT_391093</name>
</gene>
<dbReference type="InterPro" id="IPR036770">
    <property type="entry name" value="Ankyrin_rpt-contain_sf"/>
</dbReference>
<evidence type="ECO:0000313" key="4">
    <source>
        <dbReference type="Proteomes" id="UP001301769"/>
    </source>
</evidence>
<comment type="caution">
    <text evidence="3">The sequence shown here is derived from an EMBL/GenBank/DDBJ whole genome shotgun (WGS) entry which is preliminary data.</text>
</comment>
<evidence type="ECO:0000313" key="3">
    <source>
        <dbReference type="EMBL" id="KAK4209654.1"/>
    </source>
</evidence>
<reference evidence="3" key="2">
    <citation type="submission" date="2023-05" db="EMBL/GenBank/DDBJ databases">
        <authorList>
            <consortium name="Lawrence Berkeley National Laboratory"/>
            <person name="Steindorff A."/>
            <person name="Hensen N."/>
            <person name="Bonometti L."/>
            <person name="Westerberg I."/>
            <person name="Brannstrom I.O."/>
            <person name="Guillou S."/>
            <person name="Cros-Aarteil S."/>
            <person name="Calhoun S."/>
            <person name="Haridas S."/>
            <person name="Kuo A."/>
            <person name="Mondo S."/>
            <person name="Pangilinan J."/>
            <person name="Riley R."/>
            <person name="Labutti K."/>
            <person name="Andreopoulos B."/>
            <person name="Lipzen A."/>
            <person name="Chen C."/>
            <person name="Yanf M."/>
            <person name="Daum C."/>
            <person name="Ng V."/>
            <person name="Clum A."/>
            <person name="Ohm R."/>
            <person name="Martin F."/>
            <person name="Silar P."/>
            <person name="Natvig D."/>
            <person name="Lalanne C."/>
            <person name="Gautier V."/>
            <person name="Ament-Velasquez S.L."/>
            <person name="Kruys A."/>
            <person name="Hutchinson M.I."/>
            <person name="Powell A.J."/>
            <person name="Barry K."/>
            <person name="Miller A.N."/>
            <person name="Grigoriev I.V."/>
            <person name="Debuchy R."/>
            <person name="Gladieux P."/>
            <person name="Thoren M.H."/>
            <person name="Johannesson H."/>
        </authorList>
    </citation>
    <scope>NUCLEOTIDE SEQUENCE</scope>
    <source>
        <strain evidence="3">PSN293</strain>
    </source>
</reference>
<dbReference type="PANTHER" id="PTHR10039:SF16">
    <property type="entry name" value="GPI INOSITOL-DEACYLASE"/>
    <property type="match status" value="1"/>
</dbReference>
<name>A0AAN6XZM2_9PEZI</name>
<dbReference type="Gene3D" id="3.40.50.300">
    <property type="entry name" value="P-loop containing nucleotide triphosphate hydrolases"/>
    <property type="match status" value="1"/>
</dbReference>
<dbReference type="Proteomes" id="UP001301769">
    <property type="component" value="Unassembled WGS sequence"/>
</dbReference>
<feature type="domain" description="Nephrocystin 3-like N-terminal" evidence="2">
    <location>
        <begin position="214"/>
        <end position="382"/>
    </location>
</feature>
<dbReference type="Gene3D" id="1.25.40.20">
    <property type="entry name" value="Ankyrin repeat-containing domain"/>
    <property type="match status" value="1"/>
</dbReference>
<dbReference type="InterPro" id="IPR056884">
    <property type="entry name" value="NPHP3-like_N"/>
</dbReference>
<dbReference type="SUPFAM" id="SSF48403">
    <property type="entry name" value="Ankyrin repeat"/>
    <property type="match status" value="1"/>
</dbReference>
<evidence type="ECO:0000259" key="2">
    <source>
        <dbReference type="Pfam" id="PF24883"/>
    </source>
</evidence>
<sequence>MADPLAIAGLVLAAGDVVKRFIKYCGDVRDASADIRKLNNELLAELFALVTRCVFILCGFRALSQLNSSQAGLSMAKTRGTEFGLMVQSVHQTFTELANDLGSSGTSNNSRQMLLTMLRLKWHWRKEDVQKHIQRVERIKSWFILLLTTDTHEIGQDMIFKISQLNINLERESERRDADQRILQKTQKNEAMQWLAPVDPDEILHKALCQHYPGTCAWFINGPLAEALGDNSTSTTRASKILWLKGKSDSGKTTLLAHVIQHLRSQLPGNSRTGIAYFFCSFDNLKTQDLANIISSLLRQASTLISGITDEVLARYNEWVEEEARTLSMAEMESMLVRYVKQLDRFIVIVDAVNESESKANITKSLARLAAQLENFTLILSSTADPDLVEEDNGHRFSITKVEMPSDLVDQDIQLYLNNTLEKRSAFSPELKLEVERSIMKESRGTFRYARWQAQNIMGQRSGRAARRALSELPHDLNQTYSQLLSRIKSKQDRTFLRRALLWLCYASRPLRLTELNEAIVIEEGDTDIDDDHSSIKTVLTSDWIKTSTAAEYAFDKCTAHRYFMQTCLAYLTFLPTTGSELLTFKRLGTEYPLVYYTSHGWAWHVRNAVHTDWLAIGRFLYAQSQPSLSRTDAIERRLDDHYLAWVQLITGGDVQNEIINTTHPLYYASSLGYVGVVEAMLKYDKSAIPNLETKGGIAGSTVLQAACYRRQLGVATVLVEAGANPLSSDRTFVKDATRGKSAETYGLPSVWWAVENGPEWRGLVSRMIELWAPDEDVNVFLGRLLFMEAIRRM</sequence>
<protein>
    <recommendedName>
        <fullName evidence="2">Nephrocystin 3-like N-terminal domain-containing protein</fullName>
    </recommendedName>
</protein>
<dbReference type="InterPro" id="IPR027417">
    <property type="entry name" value="P-loop_NTPase"/>
</dbReference>
<dbReference type="SUPFAM" id="SSF52540">
    <property type="entry name" value="P-loop containing nucleoside triphosphate hydrolases"/>
    <property type="match status" value="1"/>
</dbReference>
<proteinExistence type="predicted"/>
<accession>A0AAN6XZM2</accession>
<keyword evidence="4" id="KW-1185">Reference proteome</keyword>
<dbReference type="AlphaFoldDB" id="A0AAN6XZM2"/>
<reference evidence="3" key="1">
    <citation type="journal article" date="2023" name="Mol. Phylogenet. Evol.">
        <title>Genome-scale phylogeny and comparative genomics of the fungal order Sordariales.</title>
        <authorList>
            <person name="Hensen N."/>
            <person name="Bonometti L."/>
            <person name="Westerberg I."/>
            <person name="Brannstrom I.O."/>
            <person name="Guillou S."/>
            <person name="Cros-Aarteil S."/>
            <person name="Calhoun S."/>
            <person name="Haridas S."/>
            <person name="Kuo A."/>
            <person name="Mondo S."/>
            <person name="Pangilinan J."/>
            <person name="Riley R."/>
            <person name="LaButti K."/>
            <person name="Andreopoulos B."/>
            <person name="Lipzen A."/>
            <person name="Chen C."/>
            <person name="Yan M."/>
            <person name="Daum C."/>
            <person name="Ng V."/>
            <person name="Clum A."/>
            <person name="Steindorff A."/>
            <person name="Ohm R.A."/>
            <person name="Martin F."/>
            <person name="Silar P."/>
            <person name="Natvig D.O."/>
            <person name="Lalanne C."/>
            <person name="Gautier V."/>
            <person name="Ament-Velasquez S.L."/>
            <person name="Kruys A."/>
            <person name="Hutchinson M.I."/>
            <person name="Powell A.J."/>
            <person name="Barry K."/>
            <person name="Miller A.N."/>
            <person name="Grigoriev I.V."/>
            <person name="Debuchy R."/>
            <person name="Gladieux P."/>
            <person name="Hiltunen Thoren M."/>
            <person name="Johannesson H."/>
        </authorList>
    </citation>
    <scope>NUCLEOTIDE SEQUENCE</scope>
    <source>
        <strain evidence="3">PSN293</strain>
    </source>
</reference>
<keyword evidence="1" id="KW-0677">Repeat</keyword>